<dbReference type="InterPro" id="IPR016185">
    <property type="entry name" value="PreATP-grasp_dom_sf"/>
</dbReference>
<dbReference type="PANTHER" id="PTHR18866:SF33">
    <property type="entry name" value="METHYLCROTONOYL-COA CARBOXYLASE SUBUNIT ALPHA, MITOCHONDRIAL-RELATED"/>
    <property type="match status" value="1"/>
</dbReference>
<dbReference type="InterPro" id="IPR011764">
    <property type="entry name" value="Biotin_carboxylation_dom"/>
</dbReference>
<dbReference type="Pfam" id="PF02785">
    <property type="entry name" value="Biotin_carb_C"/>
    <property type="match status" value="1"/>
</dbReference>
<dbReference type="InterPro" id="IPR005482">
    <property type="entry name" value="Biotin_COase_C"/>
</dbReference>
<dbReference type="SMART" id="SM00878">
    <property type="entry name" value="Biotin_carb_C"/>
    <property type="match status" value="1"/>
</dbReference>
<dbReference type="PROSITE" id="PS00866">
    <property type="entry name" value="CPSASE_1"/>
    <property type="match status" value="1"/>
</dbReference>
<keyword evidence="3 5" id="KW-0067">ATP-binding</keyword>
<dbReference type="SUPFAM" id="SSF52440">
    <property type="entry name" value="PreATP-grasp domain"/>
    <property type="match status" value="1"/>
</dbReference>
<dbReference type="EMBL" id="JAATTO010000063">
    <property type="protein sequence ID" value="MBC9983183.1"/>
    <property type="molecule type" value="Genomic_DNA"/>
</dbReference>
<dbReference type="SUPFAM" id="SSF56059">
    <property type="entry name" value="Glutathione synthetase ATP-binding domain-like"/>
    <property type="match status" value="1"/>
</dbReference>
<dbReference type="InterPro" id="IPR011761">
    <property type="entry name" value="ATP-grasp"/>
</dbReference>
<evidence type="ECO:0000256" key="4">
    <source>
        <dbReference type="ARBA" id="ARBA00023267"/>
    </source>
</evidence>
<evidence type="ECO:0000256" key="1">
    <source>
        <dbReference type="ARBA" id="ARBA00022598"/>
    </source>
</evidence>
<gene>
    <name evidence="8" type="ORF">HA482_33820</name>
</gene>
<evidence type="ECO:0000259" key="7">
    <source>
        <dbReference type="PROSITE" id="PS50979"/>
    </source>
</evidence>
<sequence>MKHILVANRGEIALRIIRTAHRLGIKTTLAAHAVDLQSIAAQTAGQTAQIFGDPPVSAYLDIPQLTKVALDYGCDTVHPGYGFLSENAAFAAQVEAAGLCWVGPSPDVIGLMGDKIRAREFAHRCGLPLVPFALDSGHREFRDAVLALRFPVLIKAAAGGGGKGIKIVRQEMELDRAITQARSEALRYFGDERVYAERFVERPRHIEVQILADQFGKVIHLGERECSIQRRFQKIIEETPSVAIDPDLRSKICGAAVALAKASQYRNAGTVEFILGPDREFYFLEVNTRLQVEHPVTELVTGLDLVEWQLRIASGEALPFEQSDVASNGHAIECRINAEDVPSGFVPSSGILARYIEPHGEGIRVDSGVCELDRLTSSFDPMLAKLIVWGPDRGSTIARTEEALRNFCLLGPETNIAYLRALLKQPEYVAGHIDTGFIDRHHEEILRFMQVESRLDARVTAAFVALMIPEARVSYSSLSELGAWKN</sequence>
<dbReference type="SUPFAM" id="SSF51246">
    <property type="entry name" value="Rudiment single hybrid motif"/>
    <property type="match status" value="1"/>
</dbReference>
<dbReference type="InterPro" id="IPR050856">
    <property type="entry name" value="Biotin_carboxylase_complex"/>
</dbReference>
<dbReference type="PROSITE" id="PS50979">
    <property type="entry name" value="BC"/>
    <property type="match status" value="1"/>
</dbReference>
<evidence type="ECO:0000259" key="6">
    <source>
        <dbReference type="PROSITE" id="PS50975"/>
    </source>
</evidence>
<feature type="domain" description="ATP-grasp" evidence="6">
    <location>
        <begin position="119"/>
        <end position="314"/>
    </location>
</feature>
<protein>
    <submittedName>
        <fullName evidence="8">ATP-grasp domain-containing protein</fullName>
    </submittedName>
</protein>
<comment type="caution">
    <text evidence="8">The sequence shown here is derived from an EMBL/GenBank/DDBJ whole genome shotgun (WGS) entry which is preliminary data.</text>
</comment>
<accession>A0ABR7UGH8</accession>
<dbReference type="Proteomes" id="UP000639516">
    <property type="component" value="Unassembled WGS sequence"/>
</dbReference>
<organism evidence="8 9">
    <name type="scientific">Bradyrhizobium campsiandrae</name>
    <dbReference type="NCBI Taxonomy" id="1729892"/>
    <lineage>
        <taxon>Bacteria</taxon>
        <taxon>Pseudomonadati</taxon>
        <taxon>Pseudomonadota</taxon>
        <taxon>Alphaproteobacteria</taxon>
        <taxon>Hyphomicrobiales</taxon>
        <taxon>Nitrobacteraceae</taxon>
        <taxon>Bradyrhizobium</taxon>
    </lineage>
</organism>
<keyword evidence="4" id="KW-0092">Biotin</keyword>
<dbReference type="Gene3D" id="3.30.470.20">
    <property type="entry name" value="ATP-grasp fold, B domain"/>
    <property type="match status" value="1"/>
</dbReference>
<evidence type="ECO:0000256" key="5">
    <source>
        <dbReference type="PROSITE-ProRule" id="PRU00409"/>
    </source>
</evidence>
<dbReference type="PROSITE" id="PS50975">
    <property type="entry name" value="ATP_GRASP"/>
    <property type="match status" value="1"/>
</dbReference>
<evidence type="ECO:0000313" key="9">
    <source>
        <dbReference type="Proteomes" id="UP000639516"/>
    </source>
</evidence>
<evidence type="ECO:0000256" key="2">
    <source>
        <dbReference type="ARBA" id="ARBA00022741"/>
    </source>
</evidence>
<dbReference type="PROSITE" id="PS00867">
    <property type="entry name" value="CPSASE_2"/>
    <property type="match status" value="1"/>
</dbReference>
<keyword evidence="2 5" id="KW-0547">Nucleotide-binding</keyword>
<dbReference type="Pfam" id="PF00289">
    <property type="entry name" value="Biotin_carb_N"/>
    <property type="match status" value="1"/>
</dbReference>
<dbReference type="InterPro" id="IPR005479">
    <property type="entry name" value="CPAse_ATP-bd"/>
</dbReference>
<dbReference type="Pfam" id="PF02786">
    <property type="entry name" value="CPSase_L_D2"/>
    <property type="match status" value="1"/>
</dbReference>
<feature type="domain" description="Biotin carboxylation" evidence="7">
    <location>
        <begin position="1"/>
        <end position="443"/>
    </location>
</feature>
<proteinExistence type="predicted"/>
<keyword evidence="9" id="KW-1185">Reference proteome</keyword>
<name>A0ABR7UGH8_9BRAD</name>
<dbReference type="PANTHER" id="PTHR18866">
    <property type="entry name" value="CARBOXYLASE:PYRUVATE/ACETYL-COA/PROPIONYL-COA CARBOXYLASE"/>
    <property type="match status" value="1"/>
</dbReference>
<dbReference type="InterPro" id="IPR005481">
    <property type="entry name" value="BC-like_N"/>
</dbReference>
<evidence type="ECO:0000256" key="3">
    <source>
        <dbReference type="ARBA" id="ARBA00022840"/>
    </source>
</evidence>
<evidence type="ECO:0000313" key="8">
    <source>
        <dbReference type="EMBL" id="MBC9983183.1"/>
    </source>
</evidence>
<keyword evidence="1" id="KW-0436">Ligase</keyword>
<dbReference type="InterPro" id="IPR011054">
    <property type="entry name" value="Rudment_hybrid_motif"/>
</dbReference>
<reference evidence="8 9" key="1">
    <citation type="journal article" date="2020" name="Arch. Microbiol.">
        <title>Bradyrhizobium campsiandrae sp. nov., a nitrogen-fixing bacterial strain isolated from a native leguminous tree from the Amazon adapted to flooded conditions.</title>
        <authorList>
            <person name="Cabral Michel D."/>
            <person name="Martins da Costa E."/>
            <person name="Azarias Guimaraes A."/>
            <person name="Soares de Carvalho T."/>
            <person name="Santos de Castro Caputo P."/>
            <person name="Willems A."/>
            <person name="de Souza Moreira F.M."/>
        </authorList>
    </citation>
    <scope>NUCLEOTIDE SEQUENCE [LARGE SCALE GENOMIC DNA]</scope>
    <source>
        <strain evidence="9">INPA 384B</strain>
    </source>
</reference>
<dbReference type="RefSeq" id="WP_188106840.1">
    <property type="nucleotide sequence ID" value="NZ_JAANIH010000064.1"/>
</dbReference>